<evidence type="ECO:0000313" key="1">
    <source>
        <dbReference type="EMBL" id="KTD75520.1"/>
    </source>
</evidence>
<name>A0A0W1A2X8_9GAMM</name>
<dbReference type="OrthoDB" id="9785445at2"/>
<dbReference type="RefSeq" id="WP_058481091.1">
    <property type="nucleotide sequence ID" value="NZ_CAAAIQ010000002.1"/>
</dbReference>
<dbReference type="EMBL" id="LNZB01000056">
    <property type="protein sequence ID" value="KTD75520.1"/>
    <property type="molecule type" value="Genomic_DNA"/>
</dbReference>
<gene>
    <name evidence="1" type="ORF">Lwal_2458</name>
</gene>
<dbReference type="PATRIC" id="fig|66969.6.peg.2664"/>
<proteinExistence type="predicted"/>
<accession>A0A0W1A2X8</accession>
<keyword evidence="2" id="KW-1185">Reference proteome</keyword>
<evidence type="ECO:0000313" key="2">
    <source>
        <dbReference type="Proteomes" id="UP000054729"/>
    </source>
</evidence>
<comment type="caution">
    <text evidence="1">The sequence shown here is derived from an EMBL/GenBank/DDBJ whole genome shotgun (WGS) entry which is preliminary data.</text>
</comment>
<organism evidence="1 2">
    <name type="scientific">Legionella waltersii</name>
    <dbReference type="NCBI Taxonomy" id="66969"/>
    <lineage>
        <taxon>Bacteria</taxon>
        <taxon>Pseudomonadati</taxon>
        <taxon>Pseudomonadota</taxon>
        <taxon>Gammaproteobacteria</taxon>
        <taxon>Legionellales</taxon>
        <taxon>Legionellaceae</taxon>
        <taxon>Legionella</taxon>
    </lineage>
</organism>
<sequence length="182" mass="20917">MQRQHFKYLTLLILAMTFAAPGIMAYLFYQHPTWLGSAKTNRGRLLASPIQLEVFNGNPKWKLVYWKPEGCDKTCLNQLNSIGRVRLALGRKLYQVDEWLLLDHANKLEASELRPIFKEQDIHVTTIKKLEAAKLAELPKKETIFIVNPDNFIVLTYKEGGNPDDIYKDMKLLLNTSELKGA</sequence>
<evidence type="ECO:0008006" key="3">
    <source>
        <dbReference type="Google" id="ProtNLM"/>
    </source>
</evidence>
<dbReference type="Proteomes" id="UP000054729">
    <property type="component" value="Unassembled WGS sequence"/>
</dbReference>
<dbReference type="AlphaFoldDB" id="A0A0W1A2X8"/>
<protein>
    <recommendedName>
        <fullName evidence="3">Transmembrane protein</fullName>
    </recommendedName>
</protein>
<reference evidence="1 2" key="1">
    <citation type="submission" date="2015-11" db="EMBL/GenBank/DDBJ databases">
        <title>Genomic analysis of 38 Legionella species identifies large and diverse effector repertoires.</title>
        <authorList>
            <person name="Burstein D."/>
            <person name="Amaro F."/>
            <person name="Zusman T."/>
            <person name="Lifshitz Z."/>
            <person name="Cohen O."/>
            <person name="Gilbert J.A."/>
            <person name="Pupko T."/>
            <person name="Shuman H.A."/>
            <person name="Segal G."/>
        </authorList>
    </citation>
    <scope>NUCLEOTIDE SEQUENCE [LARGE SCALE GENOMIC DNA]</scope>
    <source>
        <strain evidence="1 2">ATCC 51914</strain>
    </source>
</reference>
<dbReference type="STRING" id="66969.Lwal_2458"/>